<dbReference type="PROSITE" id="PS51257">
    <property type="entry name" value="PROKAR_LIPOPROTEIN"/>
    <property type="match status" value="1"/>
</dbReference>
<gene>
    <name evidence="1" type="ORF">VRU49_09135</name>
</gene>
<sequence>MKYLPLLLIFLFASCSIIKEASKLKAPKFAKGQFMDDYGIKYEINDSTWVQNGKTKYNILKWNIKEGYLIAQNDSNNKYDAGLFTRIDFIKLDDMNPFLWGFCLSAYKAKDIEEAMNPKNIDVKNPKKGCNGYPFSRMKKIN</sequence>
<name>A0ABU7H3M2_9SPHI</name>
<comment type="caution">
    <text evidence="1">The sequence shown here is derived from an EMBL/GenBank/DDBJ whole genome shotgun (WGS) entry which is preliminary data.</text>
</comment>
<keyword evidence="2" id="KW-1185">Reference proteome</keyword>
<organism evidence="1 2">
    <name type="scientific">Pedobacter flavus</name>
    <dbReference type="NCBI Taxonomy" id="3113906"/>
    <lineage>
        <taxon>Bacteria</taxon>
        <taxon>Pseudomonadati</taxon>
        <taxon>Bacteroidota</taxon>
        <taxon>Sphingobacteriia</taxon>
        <taxon>Sphingobacteriales</taxon>
        <taxon>Sphingobacteriaceae</taxon>
        <taxon>Pedobacter</taxon>
    </lineage>
</organism>
<proteinExistence type="predicted"/>
<evidence type="ECO:0000313" key="2">
    <source>
        <dbReference type="Proteomes" id="UP001337681"/>
    </source>
</evidence>
<accession>A0ABU7H3M2</accession>
<dbReference type="Proteomes" id="UP001337681">
    <property type="component" value="Unassembled WGS sequence"/>
</dbReference>
<protein>
    <recommendedName>
        <fullName evidence="3">DUF3997 domain-containing protein</fullName>
    </recommendedName>
</protein>
<reference evidence="1 2" key="1">
    <citation type="submission" date="2024-01" db="EMBL/GenBank/DDBJ databases">
        <title>Pedobacter sp. nov., isolated from oil-contaminated soil.</title>
        <authorList>
            <person name="Le N.T.T."/>
        </authorList>
    </citation>
    <scope>NUCLEOTIDE SEQUENCE [LARGE SCALE GENOMIC DNA]</scope>
    <source>
        <strain evidence="1 2">VNH31</strain>
    </source>
</reference>
<dbReference type="EMBL" id="JAZDQU010000002">
    <property type="protein sequence ID" value="MEE1885578.1"/>
    <property type="molecule type" value="Genomic_DNA"/>
</dbReference>
<evidence type="ECO:0008006" key="3">
    <source>
        <dbReference type="Google" id="ProtNLM"/>
    </source>
</evidence>
<dbReference type="RefSeq" id="WP_330146473.1">
    <property type="nucleotide sequence ID" value="NZ_JAZDQU010000002.1"/>
</dbReference>
<evidence type="ECO:0000313" key="1">
    <source>
        <dbReference type="EMBL" id="MEE1885578.1"/>
    </source>
</evidence>